<evidence type="ECO:0000256" key="4">
    <source>
        <dbReference type="HAMAP-Rule" id="MF_00712"/>
    </source>
</evidence>
<evidence type="ECO:0000256" key="3">
    <source>
        <dbReference type="ARBA" id="ARBA00049026"/>
    </source>
</evidence>
<dbReference type="Proteomes" id="UP000046155">
    <property type="component" value="Unassembled WGS sequence"/>
</dbReference>
<dbReference type="SUPFAM" id="SSF53383">
    <property type="entry name" value="PLP-dependent transferases"/>
    <property type="match status" value="1"/>
</dbReference>
<dbReference type="InterPro" id="IPR015424">
    <property type="entry name" value="PyrdxlP-dep_Trfase"/>
</dbReference>
<dbReference type="HAMAP" id="MF_00712">
    <property type="entry name" value="GcvPA"/>
    <property type="match status" value="1"/>
</dbReference>
<dbReference type="PIRSF" id="PIRSF006815">
    <property type="entry name" value="GcvPA"/>
    <property type="match status" value="1"/>
</dbReference>
<dbReference type="PANTHER" id="PTHR42806:SF1">
    <property type="entry name" value="GLYCINE DEHYDROGENASE (DECARBOXYLATING)"/>
    <property type="match status" value="1"/>
</dbReference>
<feature type="domain" description="Glycine cleavage system P-protein N-terminal" evidence="5">
    <location>
        <begin position="6"/>
        <end position="433"/>
    </location>
</feature>
<protein>
    <recommendedName>
        <fullName evidence="4">Probable glycine dehydrogenase (decarboxylating) subunit 1</fullName>
        <ecNumber evidence="4">1.4.4.2</ecNumber>
    </recommendedName>
    <alternativeName>
        <fullName evidence="4">Glycine cleavage system P-protein subunit 1</fullName>
    </alternativeName>
    <alternativeName>
        <fullName evidence="4">Glycine decarboxylase subunit 1</fullName>
    </alternativeName>
    <alternativeName>
        <fullName evidence="4">Glycine dehydrogenase (aminomethyl-transferring) subunit 1</fullName>
    </alternativeName>
</protein>
<dbReference type="Pfam" id="PF02347">
    <property type="entry name" value="GDC-P"/>
    <property type="match status" value="1"/>
</dbReference>
<dbReference type="GO" id="GO:0009116">
    <property type="term" value="P:nucleoside metabolic process"/>
    <property type="evidence" value="ECO:0007669"/>
    <property type="project" value="InterPro"/>
</dbReference>
<evidence type="ECO:0000259" key="5">
    <source>
        <dbReference type="Pfam" id="PF02347"/>
    </source>
</evidence>
<reference evidence="7" key="1">
    <citation type="submission" date="2015-01" db="EMBL/GenBank/DDBJ databases">
        <authorList>
            <person name="Manzoor Shahid"/>
            <person name="Zubair Saima"/>
        </authorList>
    </citation>
    <scope>NUCLEOTIDE SEQUENCE [LARGE SCALE GENOMIC DNA]</scope>
    <source>
        <strain evidence="7">Sp3</strain>
    </source>
</reference>
<dbReference type="InterPro" id="IPR015421">
    <property type="entry name" value="PyrdxlP-dep_Trfase_major"/>
</dbReference>
<keyword evidence="7" id="KW-1185">Reference proteome</keyword>
<dbReference type="Gene3D" id="3.40.640.10">
    <property type="entry name" value="Type I PLP-dependent aspartate aminotransferase-like (Major domain)"/>
    <property type="match status" value="1"/>
</dbReference>
<gene>
    <name evidence="4 6" type="primary">gcvPA</name>
    <name evidence="6" type="ORF">SSCH_1050016</name>
</gene>
<evidence type="ECO:0000256" key="2">
    <source>
        <dbReference type="ARBA" id="ARBA00023002"/>
    </source>
</evidence>
<dbReference type="AlphaFoldDB" id="A0A0B7MHK5"/>
<accession>A0A0B7MHK5</accession>
<proteinExistence type="inferred from homology"/>
<evidence type="ECO:0000313" key="6">
    <source>
        <dbReference type="EMBL" id="CEO87446.1"/>
    </source>
</evidence>
<name>A0A0B7MHK5_9FIRM</name>
<dbReference type="OrthoDB" id="9771867at2"/>
<comment type="catalytic activity">
    <reaction evidence="3 4">
        <text>N(6)-[(R)-lipoyl]-L-lysyl-[glycine-cleavage complex H protein] + glycine + H(+) = N(6)-[(R)-S(8)-aminomethyldihydrolipoyl]-L-lysyl-[glycine-cleavage complex H protein] + CO2</text>
        <dbReference type="Rhea" id="RHEA:24304"/>
        <dbReference type="Rhea" id="RHEA-COMP:10494"/>
        <dbReference type="Rhea" id="RHEA-COMP:10495"/>
        <dbReference type="ChEBI" id="CHEBI:15378"/>
        <dbReference type="ChEBI" id="CHEBI:16526"/>
        <dbReference type="ChEBI" id="CHEBI:57305"/>
        <dbReference type="ChEBI" id="CHEBI:83099"/>
        <dbReference type="ChEBI" id="CHEBI:83143"/>
        <dbReference type="EC" id="1.4.4.2"/>
    </reaction>
</comment>
<comment type="function">
    <text evidence="1 4">The glycine cleavage system catalyzes the degradation of glycine. The P protein binds the alpha-amino group of glycine through its pyridoxal phosphate cofactor; CO(2) is released and the remaining methylamine moiety is then transferred to the lipoamide cofactor of the H protein.</text>
</comment>
<keyword evidence="2 4" id="KW-0560">Oxidoreductase</keyword>
<evidence type="ECO:0000313" key="7">
    <source>
        <dbReference type="Proteomes" id="UP000046155"/>
    </source>
</evidence>
<dbReference type="GO" id="GO:0019464">
    <property type="term" value="P:glycine decarboxylation via glycine cleavage system"/>
    <property type="evidence" value="ECO:0007669"/>
    <property type="project" value="UniProtKB-UniRule"/>
</dbReference>
<comment type="subunit">
    <text evidence="4">The glycine cleavage system is composed of four proteins: P, T, L and H. In this organism, the P 'protein' is a heterodimer of two subunits.</text>
</comment>
<dbReference type="EMBL" id="CDRZ01000008">
    <property type="protein sequence ID" value="CEO87446.1"/>
    <property type="molecule type" value="Genomic_DNA"/>
</dbReference>
<dbReference type="InterPro" id="IPR015422">
    <property type="entry name" value="PyrdxlP-dep_Trfase_small"/>
</dbReference>
<dbReference type="EC" id="1.4.4.2" evidence="4"/>
<dbReference type="InterPro" id="IPR049315">
    <property type="entry name" value="GDC-P_N"/>
</dbReference>
<dbReference type="PANTHER" id="PTHR42806">
    <property type="entry name" value="GLYCINE CLEAVAGE SYSTEM P-PROTEIN"/>
    <property type="match status" value="1"/>
</dbReference>
<dbReference type="InterPro" id="IPR023010">
    <property type="entry name" value="GcvPA"/>
</dbReference>
<dbReference type="InterPro" id="IPR020581">
    <property type="entry name" value="GDC_P"/>
</dbReference>
<dbReference type="RefSeq" id="WP_044663821.1">
    <property type="nucleotide sequence ID" value="NZ_CDRZ01000008.1"/>
</dbReference>
<organism evidence="6 7">
    <name type="scientific">Syntrophaceticus schinkii</name>
    <dbReference type="NCBI Taxonomy" id="499207"/>
    <lineage>
        <taxon>Bacteria</taxon>
        <taxon>Bacillati</taxon>
        <taxon>Bacillota</taxon>
        <taxon>Clostridia</taxon>
        <taxon>Thermoanaerobacterales</taxon>
        <taxon>Thermoanaerobacterales Family III. Incertae Sedis</taxon>
        <taxon>Syntrophaceticus</taxon>
    </lineage>
</organism>
<dbReference type="GO" id="GO:0004375">
    <property type="term" value="F:glycine dehydrogenase (decarboxylating) activity"/>
    <property type="evidence" value="ECO:0007669"/>
    <property type="project" value="UniProtKB-EC"/>
</dbReference>
<comment type="similarity">
    <text evidence="4">Belongs to the GcvP family. N-terminal subunit subfamily.</text>
</comment>
<sequence>MAYTPNPPRVVQEMLEAMGLGDIDQLFIDIPGELQLDRELDLGESLSELELRKKMSELAGRNMTTGEYPCFLGAGAYDHYVPAVVEHVLSRSEFVTAYTPYQAELSQGVLQSIFEYQSMICTLTGMDVCNASMFDGGSSVAEACSLAVDATRRKKVVIASTINPRYLEVLHTYTHGKGIDVVVIPGCDGAVDADEMVKQIDKDTAAVVIQYPNFYGLLEPEIERIETAVHGVKGLLIMAVDPISLGILKPPADWGADIAVGEGQALGNPLSFGGPYLGFFAVNKKLMRRVPGRLVGQTKDLEGKRAFVLTLQAREQHIRREKASSNICSNEALCALAAAVYLSIVGPGGLRAIATRCHELACYARDRLQEAGFPLKYQLPFFKEFPVQLADPAAANRALLKQGIIGGYELDDALLFAFTEKRTKKEIDKMVDLLKGVLA</sequence>
<evidence type="ECO:0000256" key="1">
    <source>
        <dbReference type="ARBA" id="ARBA00003788"/>
    </source>
</evidence>
<dbReference type="NCBIfam" id="NF001696">
    <property type="entry name" value="PRK00451.1"/>
    <property type="match status" value="1"/>
</dbReference>
<dbReference type="CDD" id="cd00613">
    <property type="entry name" value="GDC-P"/>
    <property type="match status" value="1"/>
</dbReference>
<dbReference type="Gene3D" id="3.90.1150.10">
    <property type="entry name" value="Aspartate Aminotransferase, domain 1"/>
    <property type="match status" value="1"/>
</dbReference>